<dbReference type="EMBL" id="CP001577">
    <property type="protein sequence ID" value="ACO70187.1"/>
    <property type="molecule type" value="Genomic_DNA"/>
</dbReference>
<dbReference type="PANTHER" id="PTHR11537">
    <property type="entry name" value="VOLTAGE-GATED POTASSIUM CHANNEL"/>
    <property type="match status" value="1"/>
</dbReference>
<dbReference type="PROSITE" id="PS50096">
    <property type="entry name" value="IQ"/>
    <property type="match status" value="1"/>
</dbReference>
<dbReference type="InParanoid" id="C1FIL0"/>
<evidence type="ECO:0000256" key="11">
    <source>
        <dbReference type="ARBA" id="ARBA00023303"/>
    </source>
</evidence>
<keyword evidence="9" id="KW-0406">Ion transport</keyword>
<sequence length="526" mass="58038">MAAVMHNIGPYEDDGTADALAKDFGPYDHEHVKAAIIIQRLYRGWVIRHDIATALEEQDLGPSVLLVRKGRPLKFAHEWQRTLYTYVEEGDNAVNTAVSYAVVVLIFIATVGFILETVPEWARRKSVSDLFKTTETVCIALFTLEIACKVASQPQCGPIKGEESYWRGVWAWMKRPMNQVDVVAVLPWYLELAVSGGGSGLAVLRAIRLVRVFRVFKLGRYNTSAMIFKRALERSAQPLSLLFYFMLIANILFASAIYYAEAMGPNANPSDVDNFDDPLPAFPFDSIPRAMYWCMVTMTTVGYGDMYPITLIGRIVAVITMLSGIVVLAMPITLIGSNFVEEYRKSQANELKEKRRKESNAKAIEEIRKEATLRVMLRDPDSSKALQRLALANVSGAVSGADAGDASQPTTPGGARRRLAGGRVAGDDVLSPGERIVSTIARREERERRRRIREEDEAAGLGGSAPWDTQVTPTRPQRDSDGSDGSGRGGGGGGGGLDDEAAERLREMEQRLARMEAMLTRIMNPT</sequence>
<dbReference type="InterPro" id="IPR027359">
    <property type="entry name" value="Volt_channel_dom_sf"/>
</dbReference>
<feature type="transmembrane region" description="Helical" evidence="13">
    <location>
        <begin position="97"/>
        <end position="115"/>
    </location>
</feature>
<accession>C1FIL0</accession>
<keyword evidence="10 13" id="KW-0472">Membrane</keyword>
<gene>
    <name evidence="15" type="ORF">MICPUN_63311</name>
</gene>
<evidence type="ECO:0000256" key="3">
    <source>
        <dbReference type="ARBA" id="ARBA00022538"/>
    </source>
</evidence>
<dbReference type="STRING" id="296587.C1FIL0"/>
<dbReference type="Pfam" id="PF00520">
    <property type="entry name" value="Ion_trans"/>
    <property type="match status" value="1"/>
</dbReference>
<feature type="compositionally biased region" description="Low complexity" evidence="12">
    <location>
        <begin position="397"/>
        <end position="407"/>
    </location>
</feature>
<evidence type="ECO:0000256" key="10">
    <source>
        <dbReference type="ARBA" id="ARBA00023136"/>
    </source>
</evidence>
<dbReference type="InterPro" id="IPR028325">
    <property type="entry name" value="VG_K_chnl"/>
</dbReference>
<dbReference type="OrthoDB" id="415460at2759"/>
<comment type="subcellular location">
    <subcellularLocation>
        <location evidence="1">Membrane</location>
        <topology evidence="1">Multi-pass membrane protein</topology>
    </subcellularLocation>
</comment>
<dbReference type="CDD" id="cd23767">
    <property type="entry name" value="IQCD"/>
    <property type="match status" value="1"/>
</dbReference>
<dbReference type="Gene3D" id="1.10.287.70">
    <property type="match status" value="1"/>
</dbReference>
<evidence type="ECO:0000313" key="15">
    <source>
        <dbReference type="EMBL" id="ACO70187.1"/>
    </source>
</evidence>
<keyword evidence="2" id="KW-0813">Transport</keyword>
<dbReference type="PANTHER" id="PTHR11537:SF254">
    <property type="entry name" value="POTASSIUM VOLTAGE-GATED CHANNEL PROTEIN SHAB"/>
    <property type="match status" value="1"/>
</dbReference>
<dbReference type="eggNOG" id="KOG1545">
    <property type="taxonomic scope" value="Eukaryota"/>
</dbReference>
<keyword evidence="4 13" id="KW-0812">Transmembrane</keyword>
<reference evidence="15 16" key="1">
    <citation type="journal article" date="2009" name="Science">
        <title>Green evolution and dynamic adaptations revealed by genomes of the marine picoeukaryotes Micromonas.</title>
        <authorList>
            <person name="Worden A.Z."/>
            <person name="Lee J.H."/>
            <person name="Mock T."/>
            <person name="Rouze P."/>
            <person name="Simmons M.P."/>
            <person name="Aerts A.L."/>
            <person name="Allen A.E."/>
            <person name="Cuvelier M.L."/>
            <person name="Derelle E."/>
            <person name="Everett M.V."/>
            <person name="Foulon E."/>
            <person name="Grimwood J."/>
            <person name="Gundlach H."/>
            <person name="Henrissat B."/>
            <person name="Napoli C."/>
            <person name="McDonald S.M."/>
            <person name="Parker M.S."/>
            <person name="Rombauts S."/>
            <person name="Salamov A."/>
            <person name="Von Dassow P."/>
            <person name="Badger J.H."/>
            <person name="Coutinho P.M."/>
            <person name="Demir E."/>
            <person name="Dubchak I."/>
            <person name="Gentemann C."/>
            <person name="Eikrem W."/>
            <person name="Gready J.E."/>
            <person name="John U."/>
            <person name="Lanier W."/>
            <person name="Lindquist E.A."/>
            <person name="Lucas S."/>
            <person name="Mayer K.F."/>
            <person name="Moreau H."/>
            <person name="Not F."/>
            <person name="Otillar R."/>
            <person name="Panaud O."/>
            <person name="Pangilinan J."/>
            <person name="Paulsen I."/>
            <person name="Piegu B."/>
            <person name="Poliakov A."/>
            <person name="Robbens S."/>
            <person name="Schmutz J."/>
            <person name="Toulza E."/>
            <person name="Wyss T."/>
            <person name="Zelensky A."/>
            <person name="Zhou K."/>
            <person name="Armbrust E.V."/>
            <person name="Bhattacharya D."/>
            <person name="Goodenough U.W."/>
            <person name="Van de Peer Y."/>
            <person name="Grigoriev I.V."/>
        </authorList>
    </citation>
    <scope>NUCLEOTIDE SEQUENCE [LARGE SCALE GENOMIC DNA]</scope>
    <source>
        <strain evidence="16">RCC299 / NOUM17</strain>
    </source>
</reference>
<keyword evidence="11" id="KW-0407">Ion channel</keyword>
<dbReference type="GO" id="GO:0008076">
    <property type="term" value="C:voltage-gated potassium channel complex"/>
    <property type="evidence" value="ECO:0007669"/>
    <property type="project" value="InterPro"/>
</dbReference>
<proteinExistence type="predicted"/>
<feature type="compositionally biased region" description="Gly residues" evidence="12">
    <location>
        <begin position="484"/>
        <end position="496"/>
    </location>
</feature>
<keyword evidence="3" id="KW-0633">Potassium transport</keyword>
<organism evidence="15 16">
    <name type="scientific">Micromonas commoda (strain RCC299 / NOUM17 / CCMP2709)</name>
    <name type="common">Picoplanktonic green alga</name>
    <dbReference type="NCBI Taxonomy" id="296587"/>
    <lineage>
        <taxon>Eukaryota</taxon>
        <taxon>Viridiplantae</taxon>
        <taxon>Chlorophyta</taxon>
        <taxon>Mamiellophyceae</taxon>
        <taxon>Mamiellales</taxon>
        <taxon>Mamiellaceae</taxon>
        <taxon>Micromonas</taxon>
    </lineage>
</organism>
<dbReference type="SUPFAM" id="SSF81324">
    <property type="entry name" value="Voltage-gated potassium channels"/>
    <property type="match status" value="1"/>
</dbReference>
<dbReference type="Gene3D" id="1.20.120.350">
    <property type="entry name" value="Voltage-gated potassium channels. Chain C"/>
    <property type="match status" value="1"/>
</dbReference>
<evidence type="ECO:0000256" key="8">
    <source>
        <dbReference type="ARBA" id="ARBA00022989"/>
    </source>
</evidence>
<feature type="domain" description="Ion transport" evidence="14">
    <location>
        <begin position="97"/>
        <end position="346"/>
    </location>
</feature>
<dbReference type="RefSeq" id="XP_002508929.1">
    <property type="nucleotide sequence ID" value="XM_002508883.1"/>
</dbReference>
<evidence type="ECO:0000313" key="16">
    <source>
        <dbReference type="Proteomes" id="UP000002009"/>
    </source>
</evidence>
<dbReference type="Proteomes" id="UP000002009">
    <property type="component" value="Chromosome 12"/>
</dbReference>
<evidence type="ECO:0000256" key="2">
    <source>
        <dbReference type="ARBA" id="ARBA00022448"/>
    </source>
</evidence>
<dbReference type="KEGG" id="mis:MICPUN_63311"/>
<keyword evidence="16" id="KW-1185">Reference proteome</keyword>
<evidence type="ECO:0000256" key="1">
    <source>
        <dbReference type="ARBA" id="ARBA00004141"/>
    </source>
</evidence>
<evidence type="ECO:0000256" key="6">
    <source>
        <dbReference type="ARBA" id="ARBA00022882"/>
    </source>
</evidence>
<evidence type="ECO:0000259" key="14">
    <source>
        <dbReference type="Pfam" id="PF00520"/>
    </source>
</evidence>
<feature type="transmembrane region" description="Helical" evidence="13">
    <location>
        <begin position="311"/>
        <end position="335"/>
    </location>
</feature>
<keyword evidence="6" id="KW-0851">Voltage-gated channel</keyword>
<dbReference type="AlphaFoldDB" id="C1FIL0"/>
<dbReference type="OMA" id="YFMLIAN"/>
<name>C1FIL0_MICCC</name>
<evidence type="ECO:0000256" key="7">
    <source>
        <dbReference type="ARBA" id="ARBA00022958"/>
    </source>
</evidence>
<dbReference type="GO" id="GO:0005249">
    <property type="term" value="F:voltage-gated potassium channel activity"/>
    <property type="evidence" value="ECO:0007669"/>
    <property type="project" value="InterPro"/>
</dbReference>
<evidence type="ECO:0000256" key="13">
    <source>
        <dbReference type="SAM" id="Phobius"/>
    </source>
</evidence>
<dbReference type="InterPro" id="IPR005821">
    <property type="entry name" value="Ion_trans_dom"/>
</dbReference>
<keyword evidence="7" id="KW-0630">Potassium</keyword>
<evidence type="ECO:0000256" key="9">
    <source>
        <dbReference type="ARBA" id="ARBA00023065"/>
    </source>
</evidence>
<dbReference type="GO" id="GO:0001508">
    <property type="term" value="P:action potential"/>
    <property type="evidence" value="ECO:0007669"/>
    <property type="project" value="TreeGrafter"/>
</dbReference>
<keyword evidence="8 13" id="KW-1133">Transmembrane helix</keyword>
<dbReference type="PRINTS" id="PR00169">
    <property type="entry name" value="KCHANNEL"/>
</dbReference>
<keyword evidence="5" id="KW-0631">Potassium channel</keyword>
<evidence type="ECO:0000256" key="12">
    <source>
        <dbReference type="SAM" id="MobiDB-lite"/>
    </source>
</evidence>
<protein>
    <submittedName>
        <fullName evidence="15">Voltage-gated ion channel superfamily</fullName>
    </submittedName>
</protein>
<dbReference type="GeneID" id="8247815"/>
<evidence type="ECO:0000256" key="5">
    <source>
        <dbReference type="ARBA" id="ARBA00022826"/>
    </source>
</evidence>
<feature type="region of interest" description="Disordered" evidence="12">
    <location>
        <begin position="397"/>
        <end position="508"/>
    </location>
</feature>
<evidence type="ECO:0000256" key="4">
    <source>
        <dbReference type="ARBA" id="ARBA00022692"/>
    </source>
</evidence>
<feature type="transmembrane region" description="Helical" evidence="13">
    <location>
        <begin position="239"/>
        <end position="260"/>
    </location>
</feature>